<dbReference type="OrthoDB" id="5462484at2"/>
<dbReference type="EMBL" id="AATQ01000012">
    <property type="protein sequence ID" value="EAU46713.1"/>
    <property type="molecule type" value="Genomic_DNA"/>
</dbReference>
<dbReference type="STRING" id="314265.R2601_16370"/>
<evidence type="ECO:0000256" key="3">
    <source>
        <dbReference type="ARBA" id="ARBA00022729"/>
    </source>
</evidence>
<evidence type="ECO:0000256" key="5">
    <source>
        <dbReference type="ARBA" id="ARBA00023237"/>
    </source>
</evidence>
<evidence type="ECO:0008006" key="9">
    <source>
        <dbReference type="Google" id="ProtNLM"/>
    </source>
</evidence>
<keyword evidence="5" id="KW-0998">Cell outer membrane</keyword>
<proteinExistence type="inferred from homology"/>
<gene>
    <name evidence="7" type="ORF">R2601_16370</name>
</gene>
<accession>Q0FR74</accession>
<keyword evidence="8" id="KW-1185">Reference proteome</keyword>
<dbReference type="HOGENOM" id="CLU_062990_2_1_5"/>
<evidence type="ECO:0000256" key="2">
    <source>
        <dbReference type="ARBA" id="ARBA00005722"/>
    </source>
</evidence>
<dbReference type="GeneID" id="92504537"/>
<evidence type="ECO:0000256" key="6">
    <source>
        <dbReference type="SAM" id="SignalP"/>
    </source>
</evidence>
<dbReference type="AlphaFoldDB" id="Q0FR74"/>
<comment type="similarity">
    <text evidence="2">Belongs to the MipA/OmpV family.</text>
</comment>
<comment type="caution">
    <text evidence="7">The sequence shown here is derived from an EMBL/GenBank/DDBJ whole genome shotgun (WGS) entry which is preliminary data.</text>
</comment>
<evidence type="ECO:0000256" key="1">
    <source>
        <dbReference type="ARBA" id="ARBA00004442"/>
    </source>
</evidence>
<dbReference type="PANTHER" id="PTHR38776:SF1">
    <property type="entry name" value="MLTA-INTERACTING PROTEIN-RELATED"/>
    <property type="match status" value="1"/>
</dbReference>
<organism evidence="7 8">
    <name type="scientific">Salipiger bermudensis (strain DSM 26914 / JCM 13377 / KCTC 12554 / HTCC2601)</name>
    <name type="common">Pelagibaca bermudensis</name>
    <dbReference type="NCBI Taxonomy" id="314265"/>
    <lineage>
        <taxon>Bacteria</taxon>
        <taxon>Pseudomonadati</taxon>
        <taxon>Pseudomonadota</taxon>
        <taxon>Alphaproteobacteria</taxon>
        <taxon>Rhodobacterales</taxon>
        <taxon>Roseobacteraceae</taxon>
        <taxon>Salipiger</taxon>
    </lineage>
</organism>
<keyword evidence="4" id="KW-0472">Membrane</keyword>
<sequence length="280" mass="30396">MTTFRTATAVALALLAAPAMVSAQEVTSLLDNASDTTASPALSSQGTRQRGFVFSLRGGIGMAPEYLGSDEYSVVPDLGFRFHSLRLSDGLDFGDSDAWNDFRGFDVHGSFDYIGERDSSEYDGLRGMDDIDAAVELGIGVGYTAENYRTYADVRRGFGGHEGWVGEAGFDFITRPTSDWRLSMGPRLYWGNDEVADTYFGVSASEATSDRPAYDADGGLLGAGAEFVARYQINRDWGLEGGVTYRSLLNDAADSPIVDDGAQDQWSVRFGVIRVIRLNF</sequence>
<protein>
    <recommendedName>
        <fullName evidence="9">MltA-interacting MipA</fullName>
    </recommendedName>
</protein>
<feature type="signal peptide" evidence="6">
    <location>
        <begin position="1"/>
        <end position="23"/>
    </location>
</feature>
<evidence type="ECO:0000313" key="7">
    <source>
        <dbReference type="EMBL" id="EAU46713.1"/>
    </source>
</evidence>
<reference evidence="7 8" key="1">
    <citation type="journal article" date="2010" name="J. Bacteriol.">
        <title>Genome sequences of Pelagibaca bermudensis HTCC2601T and Maritimibacter alkaliphilus HTCC2654T, the type strains of two marine Roseobacter genera.</title>
        <authorList>
            <person name="Thrash J.C."/>
            <person name="Cho J.C."/>
            <person name="Ferriera S."/>
            <person name="Johnson J."/>
            <person name="Vergin K.L."/>
            <person name="Giovannoni S.J."/>
        </authorList>
    </citation>
    <scope>NUCLEOTIDE SEQUENCE [LARGE SCALE GENOMIC DNA]</scope>
    <source>
        <strain evidence="8">DSM 26914 / JCM 13377 / KCTC 12554 / HTCC2601</strain>
    </source>
</reference>
<dbReference type="GO" id="GO:0009279">
    <property type="term" value="C:cell outer membrane"/>
    <property type="evidence" value="ECO:0007669"/>
    <property type="project" value="UniProtKB-SubCell"/>
</dbReference>
<dbReference type="PANTHER" id="PTHR38776">
    <property type="entry name" value="MLTA-INTERACTING PROTEIN-RELATED"/>
    <property type="match status" value="1"/>
</dbReference>
<dbReference type="eggNOG" id="COG3713">
    <property type="taxonomic scope" value="Bacteria"/>
</dbReference>
<name>Q0FR74_SALBH</name>
<evidence type="ECO:0000256" key="4">
    <source>
        <dbReference type="ARBA" id="ARBA00023136"/>
    </source>
</evidence>
<dbReference type="Pfam" id="PF06629">
    <property type="entry name" value="MipA"/>
    <property type="match status" value="1"/>
</dbReference>
<dbReference type="Proteomes" id="UP000006230">
    <property type="component" value="Unassembled WGS sequence"/>
</dbReference>
<feature type="chain" id="PRO_5004171889" description="MltA-interacting MipA" evidence="6">
    <location>
        <begin position="24"/>
        <end position="280"/>
    </location>
</feature>
<comment type="subcellular location">
    <subcellularLocation>
        <location evidence="1">Cell outer membrane</location>
    </subcellularLocation>
</comment>
<keyword evidence="3 6" id="KW-0732">Signal</keyword>
<dbReference type="RefSeq" id="WP_007796610.1">
    <property type="nucleotide sequence ID" value="NZ_DS022276.1"/>
</dbReference>
<evidence type="ECO:0000313" key="8">
    <source>
        <dbReference type="Proteomes" id="UP000006230"/>
    </source>
</evidence>
<dbReference type="InterPro" id="IPR010583">
    <property type="entry name" value="MipA"/>
</dbReference>